<dbReference type="Proteomes" id="UP000676776">
    <property type="component" value="Unassembled WGS sequence"/>
</dbReference>
<reference evidence="4 5" key="1">
    <citation type="submission" date="2021-03" db="EMBL/GenBank/DDBJ databases">
        <title>Winogradskyella sp. nov., isolated from costal sediment.</title>
        <authorList>
            <person name="Gao C."/>
        </authorList>
    </citation>
    <scope>NUCLEOTIDE SEQUENCE [LARGE SCALE GENOMIC DNA]</scope>
    <source>
        <strain evidence="4 5">DF17</strain>
    </source>
</reference>
<comment type="caution">
    <text evidence="4">The sequence shown here is derived from an EMBL/GenBank/DDBJ whole genome shotgun (WGS) entry which is preliminary data.</text>
</comment>
<dbReference type="Pfam" id="PF18962">
    <property type="entry name" value="Por_Secre_tail"/>
    <property type="match status" value="1"/>
</dbReference>
<dbReference type="Gene3D" id="2.60.40.1120">
    <property type="entry name" value="Carboxypeptidase-like, regulatory domain"/>
    <property type="match status" value="1"/>
</dbReference>
<dbReference type="Pfam" id="PF13620">
    <property type="entry name" value="CarboxypepD_reg"/>
    <property type="match status" value="1"/>
</dbReference>
<sequence>MKKLFTLLSVLFIIGISESQNTLQEGFESWPPQDWEFYVLGQAFDGWRDDFNGNANTGSGSAYSSISNEQADNWMVSPAINVVNNSYQLKFWEIHSNTEFYDKATVLISTGSSNPNDGEFVEVFESNSLNDISWEERTIDLIGYTGQTIHVAFRHEGTFHAWNIDDVSVSPPNFTDAGFVGFSSPIGVSENPAILPVIVQLKNYGQTVINEVSIPWEVNGVAQTTFTDNTLVILPGETESIALGNFNFDAIGSYDITAGLVLTDDFDDSNNDVQTSFDISPIRDGGIVEITPVGLVPINGTIDVKVAVENFGSNPIDIAEITWEVNGVSQNPFTSSSLNILPGETKTITIGTFNFPEGINTITATLDAFGDNNPNNDSFTSSVSNSVFFESFEGPKFPPEGWSMNFGTLDDINFDTPVDGDFYYVSAVDNNFFGEISDTLYTPLLNIENGDIFRFYIKTSQFFSANHTLVYKDGTTGQVNTIATIANSSNSNWALREIDISAAAGINQIGIVSTSTGGYGESKFDLFTSDAELHQFNNDLRIINSDIYFLARQNTSERFECTIRNAGSLPVLGTDYTVKLMEAPGIELASVSGVNLSSWEYGTITIDYTFTELADKRLYFEIDYSQDENTSDNTTYFQTNVSIVPNTVVLNSIGSPNQRGFIPFTPNGNTNTLGEDDLAETLYYNEEFSTPGMAYGMAYKYDNLLPSEKVTTYPLQVWIAQSNLDNLDNGWTPTEELVLVFDGEVEFLPGNNRDLYIPFNQPVMINGIEDVVVRTFQYDPEWPPAIFRFLTADITSGPTRTIGAFDVFQLNPLSPPDFWGPTSDVAFTRFVIDPASSNSILTGTVTDSNTALPIENATISILGSSISAQTDSNGNYTFPSLPYGIYEITVSQIGYAAQTINLELNSANQVQDFVLVPLAEVSIFGTVYGSNDLSTPLSQVDVVLTEDGNVIQTVTTDSNGVFIFPDTFEDTAYEVATTLYGYFTRTVSATPGNSDLNLGDIIMDEEFISPFDVIVDTSGNPDVTWKTPKLSAKEKLQRDTDVISNSYTNEPLEEVWLGNEFEITEITTITSVEIRTDVFNLAEDFVTIDIFDVATENIIASSEPFLILNDSTQTIEIPNIVVTDNIAVMVHWQNNVESTSSLAIDFTLPSEEDSAVIKYPGQPITLVSPFLGGGTFFMAFHVRVNTLTDGTPTTNNESVSYNVYRGLASEFPDITNWDQINTGPVSDLSFEDIDLSMIDTNELYRYAVETVYNEGESELTFSGEVLGQEILSITDVDLLQKNIFLYPNPAEDDLTLELLSNFQVDQPIEIFDTLGKRVLTVSPEEIFNGYLNTNVSSLPSGVYFVKLSINGTAVNKKFIKK</sequence>
<gene>
    <name evidence="4" type="ORF">J4050_13390</name>
</gene>
<dbReference type="Pfam" id="PF07675">
    <property type="entry name" value="Cleaved_Adhesin"/>
    <property type="match status" value="1"/>
</dbReference>
<keyword evidence="5" id="KW-1185">Reference proteome</keyword>
<dbReference type="NCBIfam" id="NF038128">
    <property type="entry name" value="choice_anch_J"/>
    <property type="match status" value="1"/>
</dbReference>
<evidence type="ECO:0000259" key="3">
    <source>
        <dbReference type="Pfam" id="PF18962"/>
    </source>
</evidence>
<evidence type="ECO:0000313" key="5">
    <source>
        <dbReference type="Proteomes" id="UP000676776"/>
    </source>
</evidence>
<proteinExistence type="predicted"/>
<evidence type="ECO:0000256" key="1">
    <source>
        <dbReference type="ARBA" id="ARBA00022729"/>
    </source>
</evidence>
<keyword evidence="1" id="KW-0732">Signal</keyword>
<dbReference type="NCBIfam" id="TIGR04183">
    <property type="entry name" value="Por_Secre_tail"/>
    <property type="match status" value="1"/>
</dbReference>
<feature type="domain" description="Secretion system C-terminal sorting" evidence="3">
    <location>
        <begin position="1285"/>
        <end position="1359"/>
    </location>
</feature>
<dbReference type="EMBL" id="JAGEVF010000011">
    <property type="protein sequence ID" value="MBO3117745.1"/>
    <property type="molecule type" value="Genomic_DNA"/>
</dbReference>
<accession>A0ABS3T7L9</accession>
<dbReference type="Gene3D" id="2.60.120.200">
    <property type="match status" value="2"/>
</dbReference>
<name>A0ABS3T7L9_9FLAO</name>
<feature type="domain" description="Cleaved adhesin" evidence="2">
    <location>
        <begin position="52"/>
        <end position="169"/>
    </location>
</feature>
<dbReference type="RefSeq" id="WP_208155098.1">
    <property type="nucleotide sequence ID" value="NZ_JAGEVF010000011.1"/>
</dbReference>
<dbReference type="InterPro" id="IPR013783">
    <property type="entry name" value="Ig-like_fold"/>
</dbReference>
<dbReference type="SUPFAM" id="SSF49478">
    <property type="entry name" value="Cna protein B-type domain"/>
    <property type="match status" value="1"/>
</dbReference>
<dbReference type="InterPro" id="IPR011628">
    <property type="entry name" value="Cleaved_adhesin"/>
</dbReference>
<evidence type="ECO:0000313" key="4">
    <source>
        <dbReference type="EMBL" id="MBO3117745.1"/>
    </source>
</evidence>
<dbReference type="InterPro" id="IPR008969">
    <property type="entry name" value="CarboxyPept-like_regulatory"/>
</dbReference>
<dbReference type="Gene3D" id="2.60.40.10">
    <property type="entry name" value="Immunoglobulins"/>
    <property type="match status" value="2"/>
</dbReference>
<protein>
    <submittedName>
        <fullName evidence="4">Choice-of-anchor J domain-containing protein</fullName>
    </submittedName>
</protein>
<dbReference type="SUPFAM" id="SSF49464">
    <property type="entry name" value="Carboxypeptidase regulatory domain-like"/>
    <property type="match status" value="1"/>
</dbReference>
<evidence type="ECO:0000259" key="2">
    <source>
        <dbReference type="Pfam" id="PF07675"/>
    </source>
</evidence>
<dbReference type="InterPro" id="IPR026444">
    <property type="entry name" value="Secre_tail"/>
</dbReference>
<organism evidence="4 5">
    <name type="scientific">Winogradskyella pelagia</name>
    <dbReference type="NCBI Taxonomy" id="2819984"/>
    <lineage>
        <taxon>Bacteria</taxon>
        <taxon>Pseudomonadati</taxon>
        <taxon>Bacteroidota</taxon>
        <taxon>Flavobacteriia</taxon>
        <taxon>Flavobacteriales</taxon>
        <taxon>Flavobacteriaceae</taxon>
        <taxon>Winogradskyella</taxon>
    </lineage>
</organism>